<dbReference type="AlphaFoldDB" id="A0AAW2ULG7"/>
<accession>A0AAW2ULG7</accession>
<evidence type="ECO:0000313" key="1">
    <source>
        <dbReference type="EMBL" id="KAL0416851.1"/>
    </source>
</evidence>
<organism evidence="1">
    <name type="scientific">Sesamum latifolium</name>
    <dbReference type="NCBI Taxonomy" id="2727402"/>
    <lineage>
        <taxon>Eukaryota</taxon>
        <taxon>Viridiplantae</taxon>
        <taxon>Streptophyta</taxon>
        <taxon>Embryophyta</taxon>
        <taxon>Tracheophyta</taxon>
        <taxon>Spermatophyta</taxon>
        <taxon>Magnoliopsida</taxon>
        <taxon>eudicotyledons</taxon>
        <taxon>Gunneridae</taxon>
        <taxon>Pentapetalae</taxon>
        <taxon>asterids</taxon>
        <taxon>lamiids</taxon>
        <taxon>Lamiales</taxon>
        <taxon>Pedaliaceae</taxon>
        <taxon>Sesamum</taxon>
    </lineage>
</organism>
<protein>
    <submittedName>
        <fullName evidence="1">Uncharacterized protein</fullName>
    </submittedName>
</protein>
<reference evidence="1" key="2">
    <citation type="journal article" date="2024" name="Plant">
        <title>Genomic evolution and insights into agronomic trait innovations of Sesamum species.</title>
        <authorList>
            <person name="Miao H."/>
            <person name="Wang L."/>
            <person name="Qu L."/>
            <person name="Liu H."/>
            <person name="Sun Y."/>
            <person name="Le M."/>
            <person name="Wang Q."/>
            <person name="Wei S."/>
            <person name="Zheng Y."/>
            <person name="Lin W."/>
            <person name="Duan Y."/>
            <person name="Cao H."/>
            <person name="Xiong S."/>
            <person name="Wang X."/>
            <person name="Wei L."/>
            <person name="Li C."/>
            <person name="Ma Q."/>
            <person name="Ju M."/>
            <person name="Zhao R."/>
            <person name="Li G."/>
            <person name="Mu C."/>
            <person name="Tian Q."/>
            <person name="Mei H."/>
            <person name="Zhang T."/>
            <person name="Gao T."/>
            <person name="Zhang H."/>
        </authorList>
    </citation>
    <scope>NUCLEOTIDE SEQUENCE</scope>
    <source>
        <strain evidence="1">KEN1</strain>
    </source>
</reference>
<sequence>MPHCYAHRRDSCVSASSASCYGGLLVGVSSAGVGGSDLKSGKKGHPCVCMSCLPLANLLELGCDIRVLRWSGMLVGMWSRGGRCPRCTP</sequence>
<proteinExistence type="predicted"/>
<dbReference type="EMBL" id="JACGWN010000012">
    <property type="protein sequence ID" value="KAL0416851.1"/>
    <property type="molecule type" value="Genomic_DNA"/>
</dbReference>
<gene>
    <name evidence="1" type="ORF">Slati_3517000</name>
</gene>
<comment type="caution">
    <text evidence="1">The sequence shown here is derived from an EMBL/GenBank/DDBJ whole genome shotgun (WGS) entry which is preliminary data.</text>
</comment>
<reference evidence="1" key="1">
    <citation type="submission" date="2020-06" db="EMBL/GenBank/DDBJ databases">
        <authorList>
            <person name="Li T."/>
            <person name="Hu X."/>
            <person name="Zhang T."/>
            <person name="Song X."/>
            <person name="Zhang H."/>
            <person name="Dai N."/>
            <person name="Sheng W."/>
            <person name="Hou X."/>
            <person name="Wei L."/>
        </authorList>
    </citation>
    <scope>NUCLEOTIDE SEQUENCE</scope>
    <source>
        <strain evidence="1">KEN1</strain>
        <tissue evidence="1">Leaf</tissue>
    </source>
</reference>
<name>A0AAW2ULG7_9LAMI</name>